<accession>A0AAD6PSN0</accession>
<evidence type="ECO:0000313" key="1">
    <source>
        <dbReference type="EMBL" id="KAJ6959816.1"/>
    </source>
</evidence>
<proteinExistence type="predicted"/>
<evidence type="ECO:0000313" key="2">
    <source>
        <dbReference type="Proteomes" id="UP001164929"/>
    </source>
</evidence>
<reference evidence="1" key="1">
    <citation type="journal article" date="2023" name="Mol. Ecol. Resour.">
        <title>Chromosome-level genome assembly of a triploid poplar Populus alba 'Berolinensis'.</title>
        <authorList>
            <person name="Chen S."/>
            <person name="Yu Y."/>
            <person name="Wang X."/>
            <person name="Wang S."/>
            <person name="Zhang T."/>
            <person name="Zhou Y."/>
            <person name="He R."/>
            <person name="Meng N."/>
            <person name="Wang Y."/>
            <person name="Liu W."/>
            <person name="Liu Z."/>
            <person name="Liu J."/>
            <person name="Guo Q."/>
            <person name="Huang H."/>
            <person name="Sederoff R.R."/>
            <person name="Wang G."/>
            <person name="Qu G."/>
            <person name="Chen S."/>
        </authorList>
    </citation>
    <scope>NUCLEOTIDE SEQUENCE</scope>
    <source>
        <strain evidence="1">SC-2020</strain>
    </source>
</reference>
<comment type="caution">
    <text evidence="1">The sequence shown here is derived from an EMBL/GenBank/DDBJ whole genome shotgun (WGS) entry which is preliminary data.</text>
</comment>
<dbReference type="EMBL" id="JAQIZT010000017">
    <property type="protein sequence ID" value="KAJ6959816.1"/>
    <property type="molecule type" value="Genomic_DNA"/>
</dbReference>
<dbReference type="Proteomes" id="UP001164929">
    <property type="component" value="Chromosome 17"/>
</dbReference>
<keyword evidence="2" id="KW-1185">Reference proteome</keyword>
<sequence>MMLSFFSLEGEYSADDACEFKELEEGITKNYF</sequence>
<protein>
    <submittedName>
        <fullName evidence="1">Uncharacterized protein</fullName>
    </submittedName>
</protein>
<organism evidence="1 2">
    <name type="scientific">Populus alba x Populus x berolinensis</name>
    <dbReference type="NCBI Taxonomy" id="444605"/>
    <lineage>
        <taxon>Eukaryota</taxon>
        <taxon>Viridiplantae</taxon>
        <taxon>Streptophyta</taxon>
        <taxon>Embryophyta</taxon>
        <taxon>Tracheophyta</taxon>
        <taxon>Spermatophyta</taxon>
        <taxon>Magnoliopsida</taxon>
        <taxon>eudicotyledons</taxon>
        <taxon>Gunneridae</taxon>
        <taxon>Pentapetalae</taxon>
        <taxon>rosids</taxon>
        <taxon>fabids</taxon>
        <taxon>Malpighiales</taxon>
        <taxon>Salicaceae</taxon>
        <taxon>Saliceae</taxon>
        <taxon>Populus</taxon>
    </lineage>
</organism>
<dbReference type="AlphaFoldDB" id="A0AAD6PSN0"/>
<gene>
    <name evidence="1" type="ORF">NC653_038008</name>
</gene>
<name>A0AAD6PSN0_9ROSI</name>